<feature type="binding site" evidence="7">
    <location>
        <position position="85"/>
    </location>
    <ligand>
        <name>shikimate</name>
        <dbReference type="ChEBI" id="CHEBI:36208"/>
    </ligand>
</feature>
<dbReference type="HAMAP" id="MF_00222">
    <property type="entry name" value="Shikimate_DH_AroE"/>
    <property type="match status" value="1"/>
</dbReference>
<dbReference type="Pfam" id="PF18317">
    <property type="entry name" value="SDH_C"/>
    <property type="match status" value="1"/>
</dbReference>
<proteinExistence type="inferred from homology"/>
<dbReference type="SUPFAM" id="SSF51735">
    <property type="entry name" value="NAD(P)-binding Rossmann-fold domains"/>
    <property type="match status" value="1"/>
</dbReference>
<keyword evidence="3 7" id="KW-0028">Amino-acid biosynthesis</keyword>
<keyword evidence="6 7" id="KW-0057">Aromatic amino acid biosynthesis</keyword>
<feature type="domain" description="Shikimate dehydrogenase substrate binding N-terminal" evidence="8">
    <location>
        <begin position="5"/>
        <end position="87"/>
    </location>
</feature>
<feature type="binding site" evidence="7">
    <location>
        <position position="229"/>
    </location>
    <ligand>
        <name>NADP(+)</name>
        <dbReference type="ChEBI" id="CHEBI:58349"/>
    </ligand>
</feature>
<dbReference type="AlphaFoldDB" id="A0A6V7RLW0"/>
<evidence type="ECO:0000259" key="8">
    <source>
        <dbReference type="Pfam" id="PF08501"/>
    </source>
</evidence>
<organism evidence="10 11">
    <name type="scientific">Jeotgalicoccus meleagridis</name>
    <dbReference type="NCBI Taxonomy" id="2759181"/>
    <lineage>
        <taxon>Bacteria</taxon>
        <taxon>Bacillati</taxon>
        <taxon>Bacillota</taxon>
        <taxon>Bacilli</taxon>
        <taxon>Bacillales</taxon>
        <taxon>Staphylococcaceae</taxon>
        <taxon>Jeotgalicoccus</taxon>
    </lineage>
</organism>
<gene>
    <name evidence="7 10" type="primary">aroE</name>
    <name evidence="10" type="ORF">JEODO184_01361</name>
</gene>
<dbReference type="GO" id="GO:0008652">
    <property type="term" value="P:amino acid biosynthetic process"/>
    <property type="evidence" value="ECO:0007669"/>
    <property type="project" value="UniProtKB-KW"/>
</dbReference>
<dbReference type="PANTHER" id="PTHR21089">
    <property type="entry name" value="SHIKIMATE DEHYDROGENASE"/>
    <property type="match status" value="1"/>
</dbReference>
<sequence>MHFSVIGYPIKHSLSPIIHEANFKANNDESSYVKSEVHPDDLKNIRQYMIEETMSGINVTVPHKEKIMDFLDVLDPTAKEIGAVNTVSLKNDILTGYNTDVTGYIKAFNDSFGPLKNRHILILGAGGAAKAVHRAHVDHGDKVTIVARRLESFNSFIKKDFTSVLSNDFTGGHFDAVINATPLGLNNEDVFISMGINPDFIDSDTIGMDLIYNPSITPFMTYFKRSQNGLGMLINQAMDAYYIWTGKKGNTRAVETALKKYLEVE</sequence>
<feature type="domain" description="SDH C-terminal" evidence="9">
    <location>
        <begin position="229"/>
        <end position="259"/>
    </location>
</feature>
<feature type="binding site" evidence="7">
    <location>
        <position position="100"/>
    </location>
    <ligand>
        <name>shikimate</name>
        <dbReference type="ChEBI" id="CHEBI:36208"/>
    </ligand>
</feature>
<dbReference type="NCBIfam" id="TIGR00507">
    <property type="entry name" value="aroE"/>
    <property type="match status" value="1"/>
</dbReference>
<keyword evidence="11" id="KW-1185">Reference proteome</keyword>
<dbReference type="InterPro" id="IPR011342">
    <property type="entry name" value="Shikimate_DH"/>
</dbReference>
<dbReference type="InterPro" id="IPR041121">
    <property type="entry name" value="SDH_C"/>
</dbReference>
<dbReference type="GO" id="GO:0019632">
    <property type="term" value="P:shikimate metabolic process"/>
    <property type="evidence" value="ECO:0007669"/>
    <property type="project" value="InterPro"/>
</dbReference>
<name>A0A6V7RLW0_9STAP</name>
<dbReference type="Gene3D" id="3.40.50.720">
    <property type="entry name" value="NAD(P)-binding Rossmann-like Domain"/>
    <property type="match status" value="1"/>
</dbReference>
<feature type="binding site" evidence="7">
    <location>
        <begin position="13"/>
        <end position="15"/>
    </location>
    <ligand>
        <name>shikimate</name>
        <dbReference type="ChEBI" id="CHEBI:36208"/>
    </ligand>
</feature>
<feature type="binding site" evidence="7">
    <location>
        <position position="212"/>
    </location>
    <ligand>
        <name>shikimate</name>
        <dbReference type="ChEBI" id="CHEBI:36208"/>
    </ligand>
</feature>
<comment type="pathway">
    <text evidence="1 7">Metabolic intermediate biosynthesis; chorismate biosynthesis; chorismate from D-erythrose 4-phosphate and phosphoenolpyruvate: step 4/7.</text>
</comment>
<protein>
    <recommendedName>
        <fullName evidence="2 7">Shikimate dehydrogenase (NADP(+))</fullName>
        <shortName evidence="7">SDH</shortName>
        <ecNumber evidence="2 7">1.1.1.25</ecNumber>
    </recommendedName>
</protein>
<feature type="binding site" evidence="7">
    <location>
        <begin position="124"/>
        <end position="128"/>
    </location>
    <ligand>
        <name>NADP(+)</name>
        <dbReference type="ChEBI" id="CHEBI:58349"/>
    </ligand>
</feature>
<dbReference type="UniPathway" id="UPA00053">
    <property type="reaction ID" value="UER00087"/>
</dbReference>
<dbReference type="Gene3D" id="3.40.50.10860">
    <property type="entry name" value="Leucine Dehydrogenase, chain A, domain 1"/>
    <property type="match status" value="1"/>
</dbReference>
<comment type="function">
    <text evidence="7">Involved in the biosynthesis of the chorismate, which leads to the biosynthesis of aromatic amino acids. Catalyzes the reversible NADPH linked reduction of 3-dehydroshikimate (DHSA) to yield shikimate (SA).</text>
</comment>
<dbReference type="InterPro" id="IPR013708">
    <property type="entry name" value="Shikimate_DH-bd_N"/>
</dbReference>
<dbReference type="GO" id="GO:0009423">
    <property type="term" value="P:chorismate biosynthetic process"/>
    <property type="evidence" value="ECO:0007669"/>
    <property type="project" value="UniProtKB-UniRule"/>
</dbReference>
<comment type="caution">
    <text evidence="7">Lacks conserved residue(s) required for the propagation of feature annotation.</text>
</comment>
<keyword evidence="5 7" id="KW-0560">Oxidoreductase</keyword>
<feature type="active site" description="Proton acceptor" evidence="7">
    <location>
        <position position="64"/>
    </location>
</feature>
<keyword evidence="4 7" id="KW-0521">NADP</keyword>
<comment type="similarity">
    <text evidence="7">Belongs to the shikimate dehydrogenase family.</text>
</comment>
<evidence type="ECO:0000259" key="9">
    <source>
        <dbReference type="Pfam" id="PF18317"/>
    </source>
</evidence>
<comment type="catalytic activity">
    <reaction evidence="7">
        <text>shikimate + NADP(+) = 3-dehydroshikimate + NADPH + H(+)</text>
        <dbReference type="Rhea" id="RHEA:17737"/>
        <dbReference type="ChEBI" id="CHEBI:15378"/>
        <dbReference type="ChEBI" id="CHEBI:16630"/>
        <dbReference type="ChEBI" id="CHEBI:36208"/>
        <dbReference type="ChEBI" id="CHEBI:57783"/>
        <dbReference type="ChEBI" id="CHEBI:58349"/>
        <dbReference type="EC" id="1.1.1.25"/>
    </reaction>
</comment>
<dbReference type="InterPro" id="IPR022893">
    <property type="entry name" value="Shikimate_DH_fam"/>
</dbReference>
<dbReference type="InterPro" id="IPR046346">
    <property type="entry name" value="Aminoacid_DH-like_N_sf"/>
</dbReference>
<dbReference type="GO" id="GO:0005829">
    <property type="term" value="C:cytosol"/>
    <property type="evidence" value="ECO:0007669"/>
    <property type="project" value="TreeGrafter"/>
</dbReference>
<evidence type="ECO:0000256" key="4">
    <source>
        <dbReference type="ARBA" id="ARBA00022857"/>
    </source>
</evidence>
<evidence type="ECO:0000313" key="10">
    <source>
        <dbReference type="EMBL" id="CAD2078384.1"/>
    </source>
</evidence>
<evidence type="ECO:0000313" key="11">
    <source>
        <dbReference type="Proteomes" id="UP000589351"/>
    </source>
</evidence>
<dbReference type="Proteomes" id="UP000589351">
    <property type="component" value="Unassembled WGS sequence"/>
</dbReference>
<evidence type="ECO:0000256" key="3">
    <source>
        <dbReference type="ARBA" id="ARBA00022605"/>
    </source>
</evidence>
<feature type="binding site" evidence="7">
    <location>
        <position position="210"/>
    </location>
    <ligand>
        <name>NADP(+)</name>
        <dbReference type="ChEBI" id="CHEBI:58349"/>
    </ligand>
</feature>
<evidence type="ECO:0000256" key="5">
    <source>
        <dbReference type="ARBA" id="ARBA00023002"/>
    </source>
</evidence>
<evidence type="ECO:0000256" key="7">
    <source>
        <dbReference type="HAMAP-Rule" id="MF_00222"/>
    </source>
</evidence>
<dbReference type="RefSeq" id="WP_185125866.1">
    <property type="nucleotide sequence ID" value="NZ_CAJEWD010000008.1"/>
</dbReference>
<feature type="binding site" evidence="7">
    <location>
        <position position="60"/>
    </location>
    <ligand>
        <name>shikimate</name>
        <dbReference type="ChEBI" id="CHEBI:36208"/>
    </ligand>
</feature>
<dbReference type="PANTHER" id="PTHR21089:SF1">
    <property type="entry name" value="BIFUNCTIONAL 3-DEHYDROQUINATE DEHYDRATASE_SHIKIMATE DEHYDROGENASE, CHLOROPLASTIC"/>
    <property type="match status" value="1"/>
</dbReference>
<dbReference type="EC" id="1.1.1.25" evidence="2 7"/>
<evidence type="ECO:0000256" key="6">
    <source>
        <dbReference type="ARBA" id="ARBA00023141"/>
    </source>
</evidence>
<evidence type="ECO:0000256" key="2">
    <source>
        <dbReference type="ARBA" id="ARBA00012962"/>
    </source>
</evidence>
<accession>A0A6V7RLW0</accession>
<dbReference type="EMBL" id="CAJEWD010000008">
    <property type="protein sequence ID" value="CAD2078384.1"/>
    <property type="molecule type" value="Genomic_DNA"/>
</dbReference>
<dbReference type="GO" id="GO:0050661">
    <property type="term" value="F:NADP binding"/>
    <property type="evidence" value="ECO:0007669"/>
    <property type="project" value="InterPro"/>
</dbReference>
<comment type="caution">
    <text evidence="10">The sequence shown here is derived from an EMBL/GenBank/DDBJ whole genome shotgun (WGS) entry which is preliminary data.</text>
</comment>
<dbReference type="InterPro" id="IPR036291">
    <property type="entry name" value="NAD(P)-bd_dom_sf"/>
</dbReference>
<dbReference type="GO" id="GO:0009073">
    <property type="term" value="P:aromatic amino acid family biosynthetic process"/>
    <property type="evidence" value="ECO:0007669"/>
    <property type="project" value="UniProtKB-KW"/>
</dbReference>
<dbReference type="Pfam" id="PF08501">
    <property type="entry name" value="Shikimate_dh_N"/>
    <property type="match status" value="1"/>
</dbReference>
<dbReference type="CDD" id="cd01065">
    <property type="entry name" value="NAD_bind_Shikimate_DH"/>
    <property type="match status" value="1"/>
</dbReference>
<comment type="subunit">
    <text evidence="7">Homodimer.</text>
</comment>
<dbReference type="GO" id="GO:0004764">
    <property type="term" value="F:shikimate 3-dehydrogenase (NADP+) activity"/>
    <property type="evidence" value="ECO:0007669"/>
    <property type="project" value="UniProtKB-UniRule"/>
</dbReference>
<evidence type="ECO:0000256" key="1">
    <source>
        <dbReference type="ARBA" id="ARBA00004871"/>
    </source>
</evidence>
<feature type="binding site" evidence="7">
    <location>
        <position position="236"/>
    </location>
    <ligand>
        <name>shikimate</name>
        <dbReference type="ChEBI" id="CHEBI:36208"/>
    </ligand>
</feature>
<dbReference type="SUPFAM" id="SSF53223">
    <property type="entry name" value="Aminoacid dehydrogenase-like, N-terminal domain"/>
    <property type="match status" value="1"/>
</dbReference>
<reference evidence="10 11" key="1">
    <citation type="submission" date="2020-07" db="EMBL/GenBank/DDBJ databases">
        <authorList>
            <person name="Criscuolo A."/>
        </authorList>
    </citation>
    <scope>NUCLEOTIDE SEQUENCE [LARGE SCALE GENOMIC DNA]</scope>
    <source>
        <strain evidence="10">CIP111649</strain>
    </source>
</reference>